<dbReference type="Proteomes" id="UP000075615">
    <property type="component" value="Unassembled WGS sequence"/>
</dbReference>
<proteinExistence type="predicted"/>
<accession>A0A150X0X5</accession>
<reference evidence="2 3" key="1">
    <citation type="submission" date="2016-01" db="EMBL/GenBank/DDBJ databases">
        <title>Genome sequencing of Roseivirga echinicomitans KMM 6058.</title>
        <authorList>
            <person name="Selvaratnam C."/>
            <person name="Thevarajoo S."/>
            <person name="Goh K.M."/>
            <person name="Ee R."/>
            <person name="Chan K.-G."/>
            <person name="Chong C.S."/>
        </authorList>
    </citation>
    <scope>NUCLEOTIDE SEQUENCE [LARGE SCALE GENOMIC DNA]</scope>
    <source>
        <strain evidence="2 3">KMM 6058</strain>
    </source>
</reference>
<comment type="caution">
    <text evidence="2">The sequence shown here is derived from an EMBL/GenBank/DDBJ whole genome shotgun (WGS) entry which is preliminary data.</text>
</comment>
<organism evidence="2 3">
    <name type="scientific">Roseivirga echinicomitans</name>
    <dbReference type="NCBI Taxonomy" id="296218"/>
    <lineage>
        <taxon>Bacteria</taxon>
        <taxon>Pseudomonadati</taxon>
        <taxon>Bacteroidota</taxon>
        <taxon>Cytophagia</taxon>
        <taxon>Cytophagales</taxon>
        <taxon>Roseivirgaceae</taxon>
        <taxon>Roseivirga</taxon>
    </lineage>
</organism>
<evidence type="ECO:0000313" key="2">
    <source>
        <dbReference type="EMBL" id="KYG72378.1"/>
    </source>
</evidence>
<name>A0A150X0X5_9BACT</name>
<dbReference type="EMBL" id="LRDB01000051">
    <property type="protein sequence ID" value="KYG72378.1"/>
    <property type="molecule type" value="Genomic_DNA"/>
</dbReference>
<evidence type="ECO:0000313" key="3">
    <source>
        <dbReference type="Proteomes" id="UP000075615"/>
    </source>
</evidence>
<evidence type="ECO:0008006" key="4">
    <source>
        <dbReference type="Google" id="ProtNLM"/>
    </source>
</evidence>
<gene>
    <name evidence="2" type="ORF">AWN68_11470</name>
</gene>
<sequence length="118" mass="13670">MKNIKHLFTIALCFISTLLLAQDKQDEIIAVWDTGEAKVEIYKVDERYIGNPINPEGKRNTEIEVLNLTYEDGKWVGKIYSKKRGRLLDVECQLKEDKLLLEVTARFVSAELEWVKAK</sequence>
<keyword evidence="1" id="KW-0732">Signal</keyword>
<evidence type="ECO:0000256" key="1">
    <source>
        <dbReference type="SAM" id="SignalP"/>
    </source>
</evidence>
<dbReference type="AlphaFoldDB" id="A0A150X0X5"/>
<dbReference type="RefSeq" id="WP_068418757.1">
    <property type="nucleotide sequence ID" value="NZ_LRDB01000051.1"/>
</dbReference>
<dbReference type="OrthoDB" id="1436768at2"/>
<feature type="signal peptide" evidence="1">
    <location>
        <begin position="1"/>
        <end position="21"/>
    </location>
</feature>
<protein>
    <recommendedName>
        <fullName evidence="4">DUF2147 domain-containing protein</fullName>
    </recommendedName>
</protein>
<dbReference type="STRING" id="296218.AWN68_11470"/>
<keyword evidence="3" id="KW-1185">Reference proteome</keyword>
<feature type="chain" id="PRO_5007574013" description="DUF2147 domain-containing protein" evidence="1">
    <location>
        <begin position="22"/>
        <end position="118"/>
    </location>
</feature>